<dbReference type="PROSITE" id="PS50010">
    <property type="entry name" value="DH_2"/>
    <property type="match status" value="1"/>
</dbReference>
<dbReference type="InterPro" id="IPR000219">
    <property type="entry name" value="DH_dom"/>
</dbReference>
<feature type="compositionally biased region" description="Polar residues" evidence="1">
    <location>
        <begin position="667"/>
        <end position="692"/>
    </location>
</feature>
<feature type="compositionally biased region" description="Basic residues" evidence="1">
    <location>
        <begin position="1681"/>
        <end position="1690"/>
    </location>
</feature>
<dbReference type="EMBL" id="VFQX01000051">
    <property type="protein sequence ID" value="KAF0974870.1"/>
    <property type="molecule type" value="Genomic_DNA"/>
</dbReference>
<name>A0A6A5BLH9_NAEFO</name>
<feature type="region of interest" description="Disordered" evidence="1">
    <location>
        <begin position="1661"/>
        <end position="1723"/>
    </location>
</feature>
<dbReference type="SMART" id="SM00325">
    <property type="entry name" value="RhoGEF"/>
    <property type="match status" value="1"/>
</dbReference>
<feature type="compositionally biased region" description="Low complexity" evidence="1">
    <location>
        <begin position="1703"/>
        <end position="1723"/>
    </location>
</feature>
<proteinExistence type="predicted"/>
<feature type="region of interest" description="Disordered" evidence="1">
    <location>
        <begin position="1360"/>
        <end position="1409"/>
    </location>
</feature>
<feature type="compositionally biased region" description="Low complexity" evidence="1">
    <location>
        <begin position="104"/>
        <end position="119"/>
    </location>
</feature>
<protein>
    <recommendedName>
        <fullName evidence="2">DH domain-containing protein</fullName>
    </recommendedName>
</protein>
<dbReference type="VEuPathDB" id="AmoebaDB:NfTy_076460"/>
<feature type="region of interest" description="Disordered" evidence="1">
    <location>
        <begin position="1"/>
        <end position="23"/>
    </location>
</feature>
<reference evidence="3 4" key="1">
    <citation type="journal article" date="2019" name="Sci. Rep.">
        <title>Nanopore sequencing improves the draft genome of the human pathogenic amoeba Naegleria fowleri.</title>
        <authorList>
            <person name="Liechti N."/>
            <person name="Schurch N."/>
            <person name="Bruggmann R."/>
            <person name="Wittwer M."/>
        </authorList>
    </citation>
    <scope>NUCLEOTIDE SEQUENCE [LARGE SCALE GENOMIC DNA]</scope>
    <source>
        <strain evidence="3 4">ATCC 30894</strain>
    </source>
</reference>
<feature type="compositionally biased region" description="Polar residues" evidence="1">
    <location>
        <begin position="358"/>
        <end position="370"/>
    </location>
</feature>
<dbReference type="Pfam" id="PF00621">
    <property type="entry name" value="RhoGEF"/>
    <property type="match status" value="1"/>
</dbReference>
<dbReference type="Gene3D" id="1.20.900.10">
    <property type="entry name" value="Dbl homology (DH) domain"/>
    <property type="match status" value="1"/>
</dbReference>
<sequence>MKPSKNHGNQPPPSNNLGNKISNMSHGDLLDFFLSDVAPPATTTHNTGLNNYSANSQNWNHQLQQQQNASLLVTSSLPSSNISSSSGGFNPRARPTSSAQPSSTLNANNNLPTTMNNNNGRVRDGNESHSFHHQPHHNNTHHDHHLHHNNTHHIMHHVTTTPTSSSSSFSTNVSASNTISNSAGSLMPPPLVSIGSTLISQVKSVPEFETSFDDDFATQFDSPTIVESSQPQSSTNIVVPSLLTAGSKGTTTLNNQFDQKQNSQATRTTTSISTEESVNNNNNNNRPSSNTSLPQNKVDTKSSGSLSSAAASQKHPQLNISLEAIQQHKIQEHGSTTTKSLPSSSTGGSVVLKKEHSNLSSNSITGNVSTPPEKPISRMESLKNLNDLKPNGKCQNKCQIPGCICYCSFDHSSEQYKEFIENENGGVDFHMCSNAHFCPKTCSHRGYCEIKAESKYNDVGLKHLCGKMIKPYKFVHDGKCMCYNDEDVNVQPRKHFCTKKCPACLSICTKEYGHDKHSFWISKRSVDPKCRQIDFESLSLKEQEELLLHDTEHTNMINTIFVTDSKLLKNNAIEIPYIYQNQERTLRFFPGQNGSKFTCESYCRVLGRGHTYLTLCHHEHAKRIAAIESVNSSASDLSKLSVDGDFIASKRSSSMNKSPSHGDFITPKNSDANKIQFSTPNNTATANKTGTEANVPRSRSFGSYLSNMGSESSISEIPNLTVEESKPSSSSIIHSGIGGVPKRPPSSNTNTGSDIIHSGIGGVPRGNSVISITSSTATNTTDSVKGSTKSQSPNATTQSSTSTSSNLLSITSSNGGQPSVSPRGLQLSPRYGREDSFIIDTDYSDSEKDAANGCPFTGELSLMATGRRHSSMKCEHMDELKHDKFWELCGFVDPCKKACMPPDELRQFNLCRVQSVNDSNQALEYCKRHVSHEVLDSTSLDYLEDIALLAERFPARDNGCIFSPSGHLFKAQPNSGFHHYIFIDVSKHMSSQDFGPSLPVFKPATKSLKQSEKSEDYSHFTAFDNRLGCAIEVALKFLQILYKLRPSDRMTVAIFTKKNVEILIDNEELQYYYSVIDLVTNKIKKPENDGGFEEVFNLLCSLLAKHNVRDSSDRVNKALKPKIYLLTGNQIESKFQPNFGKTASSSTGTPVWHSLGKLESISLQRKKKKEKSKLDDVLEWFESNGIKPTFGANGESEPYISIIKIGSEGNESKLNQILLRSKGLSTIIDSTLVSANVTTNLTEEDKEDLKKRSARDPFVMQRKVICHMLHELLMIHLEQNKIKLNENMRISGASSASSGKCGLLIKSAIDHVQHGDSKHDDDTDSADSDEELSNFGFSSFMIGKKGVTSPSTMDILDEIENVESPNLPEDSESKADDTKSEEKPTESKDPKAEEENKEDNKQIENEKDNLERENLAKEILDTERAYVTSIAKIIELYYYPLLKYVPNVLSEEDRSTIFNGLLGIYNLHKILVTDLEERVNEWRKDQKIADIFIKLHQTFKLYTSFSTKYEMAIEAFSKYKDSPRFRNFLYIRRKDPFSKGEQLQSFLIKPIQRIPRYILLLKGLLKHTRDPKHPDFQDLVSAISITEEVATFLNNKIRERQYFYRMKSISDRLSGVSDLIQPQRRYICEFDKLFANYEAVQNEECVVFLFNDIFIHAVREKESSGGEHSHNKDDNGEHKSKMSRMKRKLSVKSQSQPHIVHHTNNATASSSTTTTQSASTSELSSSSINTSLTIASEGAGGISSDTFTESVDVMGIMEQSKKDRYEARFVLDLGDITIHPMNFGSQNDTRFQISAISRKFCVEYVTTKPNEKARILSCLNTAINNFMKRKQSFQTVKQ</sequence>
<feature type="region of interest" description="Disordered" evidence="1">
    <location>
        <begin position="76"/>
        <end position="147"/>
    </location>
</feature>
<feature type="compositionally biased region" description="Basic residues" evidence="1">
    <location>
        <begin position="131"/>
        <end position="147"/>
    </location>
</feature>
<dbReference type="GO" id="GO:0005737">
    <property type="term" value="C:cytoplasm"/>
    <property type="evidence" value="ECO:0007669"/>
    <property type="project" value="TreeGrafter"/>
</dbReference>
<evidence type="ECO:0000313" key="3">
    <source>
        <dbReference type="EMBL" id="KAF0974870.1"/>
    </source>
</evidence>
<feature type="region of interest" description="Disordered" evidence="1">
    <location>
        <begin position="710"/>
        <end position="831"/>
    </location>
</feature>
<dbReference type="CDD" id="cd00160">
    <property type="entry name" value="RhoGEF"/>
    <property type="match status" value="1"/>
</dbReference>
<dbReference type="InterPro" id="IPR035899">
    <property type="entry name" value="DBL_dom_sf"/>
</dbReference>
<feature type="compositionally biased region" description="Low complexity" evidence="1">
    <location>
        <begin position="76"/>
        <end position="86"/>
    </location>
</feature>
<dbReference type="GeneID" id="68113562"/>
<dbReference type="Proteomes" id="UP000444721">
    <property type="component" value="Unassembled WGS sequence"/>
</dbReference>
<gene>
    <name evidence="3" type="ORF">FDP41_006344</name>
</gene>
<evidence type="ECO:0000259" key="2">
    <source>
        <dbReference type="PROSITE" id="PS50010"/>
    </source>
</evidence>
<feature type="compositionally biased region" description="Basic and acidic residues" evidence="1">
    <location>
        <begin position="1661"/>
        <end position="1680"/>
    </location>
</feature>
<feature type="region of interest" description="Disordered" evidence="1">
    <location>
        <begin position="355"/>
        <end position="375"/>
    </location>
</feature>
<dbReference type="OrthoDB" id="245697at2759"/>
<feature type="domain" description="DH" evidence="2">
    <location>
        <begin position="1411"/>
        <end position="1596"/>
    </location>
</feature>
<dbReference type="PANTHER" id="PTHR12673:SF159">
    <property type="entry name" value="LD03170P"/>
    <property type="match status" value="1"/>
</dbReference>
<keyword evidence="4" id="KW-1185">Reference proteome</keyword>
<feature type="region of interest" description="Disordered" evidence="1">
    <location>
        <begin position="253"/>
        <end position="315"/>
    </location>
</feature>
<dbReference type="InterPro" id="IPR011993">
    <property type="entry name" value="PH-like_dom_sf"/>
</dbReference>
<dbReference type="RefSeq" id="XP_044559583.1">
    <property type="nucleotide sequence ID" value="XM_044709969.1"/>
</dbReference>
<dbReference type="VEuPathDB" id="AmoebaDB:NF0100350"/>
<dbReference type="PANTHER" id="PTHR12673">
    <property type="entry name" value="FACIOGENITAL DYSPLASIA PROTEIN"/>
    <property type="match status" value="1"/>
</dbReference>
<feature type="compositionally biased region" description="Low complexity" evidence="1">
    <location>
        <begin position="266"/>
        <end position="292"/>
    </location>
</feature>
<dbReference type="InterPro" id="IPR051092">
    <property type="entry name" value="FYVE_RhoGEF_PH"/>
</dbReference>
<feature type="compositionally biased region" description="Polar residues" evidence="1">
    <location>
        <begin position="253"/>
        <end position="265"/>
    </location>
</feature>
<dbReference type="VEuPathDB" id="AmoebaDB:FDP41_006344"/>
<feature type="compositionally biased region" description="Low complexity" evidence="1">
    <location>
        <begin position="767"/>
        <end position="813"/>
    </location>
</feature>
<organism evidence="3 4">
    <name type="scientific">Naegleria fowleri</name>
    <name type="common">Brain eating amoeba</name>
    <dbReference type="NCBI Taxonomy" id="5763"/>
    <lineage>
        <taxon>Eukaryota</taxon>
        <taxon>Discoba</taxon>
        <taxon>Heterolobosea</taxon>
        <taxon>Tetramitia</taxon>
        <taxon>Eutetramitia</taxon>
        <taxon>Vahlkampfiidae</taxon>
        <taxon>Naegleria</taxon>
    </lineage>
</organism>
<feature type="compositionally biased region" description="Basic and acidic residues" evidence="1">
    <location>
        <begin position="1371"/>
        <end position="1409"/>
    </location>
</feature>
<evidence type="ECO:0000256" key="1">
    <source>
        <dbReference type="SAM" id="MobiDB-lite"/>
    </source>
</evidence>
<feature type="compositionally biased region" description="Low complexity" evidence="1">
    <location>
        <begin position="302"/>
        <end position="312"/>
    </location>
</feature>
<feature type="region of interest" description="Disordered" evidence="1">
    <location>
        <begin position="651"/>
        <end position="698"/>
    </location>
</feature>
<dbReference type="OMA" id="PACLSIC"/>
<feature type="compositionally biased region" description="Basic and acidic residues" evidence="1">
    <location>
        <begin position="121"/>
        <end position="130"/>
    </location>
</feature>
<comment type="caution">
    <text evidence="3">The sequence shown here is derived from an EMBL/GenBank/DDBJ whole genome shotgun (WGS) entry which is preliminary data.</text>
</comment>
<accession>A0A6A5BLH9</accession>
<evidence type="ECO:0000313" key="4">
    <source>
        <dbReference type="Proteomes" id="UP000444721"/>
    </source>
</evidence>
<dbReference type="GO" id="GO:0005085">
    <property type="term" value="F:guanyl-nucleotide exchange factor activity"/>
    <property type="evidence" value="ECO:0007669"/>
    <property type="project" value="InterPro"/>
</dbReference>
<dbReference type="Gene3D" id="2.30.29.30">
    <property type="entry name" value="Pleckstrin-homology domain (PH domain)/Phosphotyrosine-binding domain (PTB)"/>
    <property type="match status" value="1"/>
</dbReference>
<dbReference type="SUPFAM" id="SSF48065">
    <property type="entry name" value="DBL homology domain (DH-domain)"/>
    <property type="match status" value="1"/>
</dbReference>